<evidence type="ECO:0000313" key="1">
    <source>
        <dbReference type="EMBL" id="SDS98830.1"/>
    </source>
</evidence>
<sequence length="97" mass="11278">MDFYSGLVTDLKKSAVAELFNNKGWTCRKCAWDDYELKNEFSDFVIEGNDEILMNGIINKYDESMSKIIEVLESNYIQYSIEVYGDDGALLRFYENS</sequence>
<organism evidence="1 2">
    <name type="scientific">Halopseudomonas sabulinigri</name>
    <dbReference type="NCBI Taxonomy" id="472181"/>
    <lineage>
        <taxon>Bacteria</taxon>
        <taxon>Pseudomonadati</taxon>
        <taxon>Pseudomonadota</taxon>
        <taxon>Gammaproteobacteria</taxon>
        <taxon>Pseudomonadales</taxon>
        <taxon>Pseudomonadaceae</taxon>
        <taxon>Halopseudomonas</taxon>
    </lineage>
</organism>
<proteinExistence type="predicted"/>
<evidence type="ECO:0000313" key="2">
    <source>
        <dbReference type="Proteomes" id="UP000243413"/>
    </source>
</evidence>
<protein>
    <submittedName>
        <fullName evidence="1">Uncharacterized protein</fullName>
    </submittedName>
</protein>
<gene>
    <name evidence="1" type="ORF">SAMN05216271_3284</name>
</gene>
<name>A0A1H1WQ98_9GAMM</name>
<reference evidence="2" key="1">
    <citation type="submission" date="2016-10" db="EMBL/GenBank/DDBJ databases">
        <authorList>
            <person name="Varghese N."/>
            <person name="Submissions S."/>
        </authorList>
    </citation>
    <scope>NUCLEOTIDE SEQUENCE [LARGE SCALE GENOMIC DNA]</scope>
    <source>
        <strain evidence="2">JCM 14963</strain>
    </source>
</reference>
<dbReference type="Proteomes" id="UP000243413">
    <property type="component" value="Chromosome I"/>
</dbReference>
<dbReference type="EMBL" id="LT629763">
    <property type="protein sequence ID" value="SDS98830.1"/>
    <property type="molecule type" value="Genomic_DNA"/>
</dbReference>
<accession>A0A1H1WQ98</accession>
<dbReference type="AlphaFoldDB" id="A0A1H1WQ98"/>